<protein>
    <submittedName>
        <fullName evidence="10">Glycosyltransferase</fullName>
    </submittedName>
</protein>
<dbReference type="Proteomes" id="UP000663400">
    <property type="component" value="Chromosome"/>
</dbReference>
<name>A0ABX7R686_9GAMM</name>
<dbReference type="PANTHER" id="PTHR48090:SF3">
    <property type="entry name" value="UNDECAPRENYL-PHOSPHATE 4-DEOXY-4-FORMAMIDO-L-ARABINOSE TRANSFERASE"/>
    <property type="match status" value="1"/>
</dbReference>
<evidence type="ECO:0000256" key="8">
    <source>
        <dbReference type="SAM" id="Phobius"/>
    </source>
</evidence>
<dbReference type="InterPro" id="IPR050256">
    <property type="entry name" value="Glycosyltransferase_2"/>
</dbReference>
<evidence type="ECO:0000256" key="6">
    <source>
        <dbReference type="ARBA" id="ARBA00022989"/>
    </source>
</evidence>
<evidence type="ECO:0000256" key="4">
    <source>
        <dbReference type="ARBA" id="ARBA00022692"/>
    </source>
</evidence>
<reference evidence="10 11" key="1">
    <citation type="submission" date="2021-02" db="EMBL/GenBank/DDBJ databases">
        <title>Lysobacter arenosi sp. nov., isolated from soil of gangwondo yeongwol, south Korea.</title>
        <authorList>
            <person name="Kim K.R."/>
            <person name="Kim K.H."/>
            <person name="Jeon C.O."/>
        </authorList>
    </citation>
    <scope>NUCLEOTIDE SEQUENCE [LARGE SCALE GENOMIC DNA]</scope>
    <source>
        <strain evidence="10 11">R7</strain>
    </source>
</reference>
<keyword evidence="7 8" id="KW-0472">Membrane</keyword>
<dbReference type="Gene3D" id="3.90.550.10">
    <property type="entry name" value="Spore Coat Polysaccharide Biosynthesis Protein SpsA, Chain A"/>
    <property type="match status" value="1"/>
</dbReference>
<gene>
    <name evidence="10" type="ORF">HIV01_010345</name>
</gene>
<evidence type="ECO:0000256" key="3">
    <source>
        <dbReference type="ARBA" id="ARBA00022679"/>
    </source>
</evidence>
<evidence type="ECO:0000256" key="1">
    <source>
        <dbReference type="ARBA" id="ARBA00022475"/>
    </source>
</evidence>
<keyword evidence="4 8" id="KW-0812">Transmembrane</keyword>
<accession>A0ABX7R686</accession>
<keyword evidence="6 8" id="KW-1133">Transmembrane helix</keyword>
<evidence type="ECO:0000256" key="5">
    <source>
        <dbReference type="ARBA" id="ARBA00022985"/>
    </source>
</evidence>
<feature type="transmembrane region" description="Helical" evidence="8">
    <location>
        <begin position="264"/>
        <end position="289"/>
    </location>
</feature>
<evidence type="ECO:0000313" key="10">
    <source>
        <dbReference type="EMBL" id="QSX73642.1"/>
    </source>
</evidence>
<dbReference type="Pfam" id="PF00535">
    <property type="entry name" value="Glycos_transf_2"/>
    <property type="match status" value="1"/>
</dbReference>
<keyword evidence="2" id="KW-0328">Glycosyltransferase</keyword>
<evidence type="ECO:0000256" key="7">
    <source>
        <dbReference type="ARBA" id="ARBA00023136"/>
    </source>
</evidence>
<proteinExistence type="predicted"/>
<feature type="domain" description="Glycosyltransferase 2-like" evidence="9">
    <location>
        <begin position="10"/>
        <end position="136"/>
    </location>
</feature>
<dbReference type="RefSeq" id="WP_200606906.1">
    <property type="nucleotide sequence ID" value="NZ_CP071517.1"/>
</dbReference>
<dbReference type="SUPFAM" id="SSF53448">
    <property type="entry name" value="Nucleotide-diphospho-sugar transferases"/>
    <property type="match status" value="1"/>
</dbReference>
<keyword evidence="5" id="KW-0448">Lipopolysaccharide biosynthesis</keyword>
<dbReference type="InterPro" id="IPR029044">
    <property type="entry name" value="Nucleotide-diphossugar_trans"/>
</dbReference>
<keyword evidence="3" id="KW-0808">Transferase</keyword>
<dbReference type="EMBL" id="CP071517">
    <property type="protein sequence ID" value="QSX73642.1"/>
    <property type="molecule type" value="Genomic_DNA"/>
</dbReference>
<evidence type="ECO:0000259" key="9">
    <source>
        <dbReference type="Pfam" id="PF00535"/>
    </source>
</evidence>
<organism evidence="10 11">
    <name type="scientific">Lysobacter arenosi</name>
    <dbReference type="NCBI Taxonomy" id="2795387"/>
    <lineage>
        <taxon>Bacteria</taxon>
        <taxon>Pseudomonadati</taxon>
        <taxon>Pseudomonadota</taxon>
        <taxon>Gammaproteobacteria</taxon>
        <taxon>Lysobacterales</taxon>
        <taxon>Lysobacteraceae</taxon>
        <taxon>Lysobacter</taxon>
    </lineage>
</organism>
<sequence length="317" mass="34263">MSHSSATLVVVMPVFEDVEASSRLFHELASRRGLDTFVVAVDDGSVKQPVDPAAISKAGLEGVVIRLRRNVGHQRAIAIGLSYVAEKFDGQQQVVVMDSDGEDTPESIGELLGGLQQEGTDVVVATRKSRVETLRFRAFYVVYKWLFSFLSGRRISFGNFMALKMPAVRRLAAMQELWTHVAACVLNSKLRVATCALDRGPRYAGRSKMNFVGLALHGFRALMVFAEDVLVRVGIVCTLVALLSVLGGVLALVLKALGFATPGWFSLVTGILLLVFLQTGALTLITLMLSGSVRSGGIVSVGSYKEFVADILSAKRE</sequence>
<dbReference type="InterPro" id="IPR001173">
    <property type="entry name" value="Glyco_trans_2-like"/>
</dbReference>
<evidence type="ECO:0000256" key="2">
    <source>
        <dbReference type="ARBA" id="ARBA00022676"/>
    </source>
</evidence>
<dbReference type="PANTHER" id="PTHR48090">
    <property type="entry name" value="UNDECAPRENYL-PHOSPHATE 4-DEOXY-4-FORMAMIDO-L-ARABINOSE TRANSFERASE-RELATED"/>
    <property type="match status" value="1"/>
</dbReference>
<keyword evidence="11" id="KW-1185">Reference proteome</keyword>
<keyword evidence="1" id="KW-1003">Cell membrane</keyword>
<evidence type="ECO:0000313" key="11">
    <source>
        <dbReference type="Proteomes" id="UP000663400"/>
    </source>
</evidence>
<feature type="transmembrane region" description="Helical" evidence="8">
    <location>
        <begin position="229"/>
        <end position="252"/>
    </location>
</feature>